<proteinExistence type="inferred from homology"/>
<feature type="binding site" evidence="11">
    <location>
        <position position="190"/>
    </location>
    <ligand>
        <name>substrate</name>
    </ligand>
</feature>
<dbReference type="Proteomes" id="UP000064967">
    <property type="component" value="Chromosome"/>
</dbReference>
<sequence>MSSQPHGEHLSFGMRAATPSERRGCIEVVCGSMFSGKTEELLRRVKRARFAKQRVLLFKPRIDNRYDDVKVVSHEGLKAEAMAVANSAELLSFVDADTAQVVGIDEAQFFDDAVVDAAEFLANKGVRVICAGLDQDYRGRPFGPMAALMSIAEYVTKLHAVCNRCGAPACRSQRLIGTEGQLFVGGAADYEPRCRKCFVPGVVDG</sequence>
<comment type="subcellular location">
    <subcellularLocation>
        <location evidence="9">Cytoplasm</location>
    </subcellularLocation>
</comment>
<gene>
    <name evidence="9" type="primary">tdk</name>
    <name evidence="14" type="ORF">AKJ09_03907</name>
</gene>
<dbReference type="PIRSF" id="PIRSF035805">
    <property type="entry name" value="TK_cell"/>
    <property type="match status" value="1"/>
</dbReference>
<evidence type="ECO:0000256" key="4">
    <source>
        <dbReference type="ARBA" id="ARBA00022634"/>
    </source>
</evidence>
<dbReference type="GO" id="GO:0071897">
    <property type="term" value="P:DNA biosynthetic process"/>
    <property type="evidence" value="ECO:0007669"/>
    <property type="project" value="UniProtKB-KW"/>
</dbReference>
<comment type="subunit">
    <text evidence="9">Homotetramer.</text>
</comment>
<dbReference type="Gene3D" id="3.40.50.300">
    <property type="entry name" value="P-loop containing nucleotide triphosphate hydrolases"/>
    <property type="match status" value="1"/>
</dbReference>
<dbReference type="InterPro" id="IPR001267">
    <property type="entry name" value="Thymidine_kinase"/>
</dbReference>
<evidence type="ECO:0000256" key="10">
    <source>
        <dbReference type="PIRSR" id="PIRSR035805-1"/>
    </source>
</evidence>
<feature type="binding site" evidence="9">
    <location>
        <position position="165"/>
    </location>
    <ligand>
        <name>Zn(2+)</name>
        <dbReference type="ChEBI" id="CHEBI:29105"/>
    </ligand>
</feature>
<evidence type="ECO:0000256" key="13">
    <source>
        <dbReference type="RuleBase" id="RU004165"/>
    </source>
</evidence>
<dbReference type="SUPFAM" id="SSF57716">
    <property type="entry name" value="Glucocorticoid receptor-like (DNA-binding domain)"/>
    <property type="match status" value="1"/>
</dbReference>
<evidence type="ECO:0000313" key="14">
    <source>
        <dbReference type="EMBL" id="AKU97243.1"/>
    </source>
</evidence>
<evidence type="ECO:0000256" key="5">
    <source>
        <dbReference type="ARBA" id="ARBA00022679"/>
    </source>
</evidence>
<accession>A0A0K1PUN6</accession>
<evidence type="ECO:0000313" key="15">
    <source>
        <dbReference type="Proteomes" id="UP000064967"/>
    </source>
</evidence>
<dbReference type="SUPFAM" id="SSF52540">
    <property type="entry name" value="P-loop containing nucleoside triphosphate hydrolases"/>
    <property type="match status" value="1"/>
</dbReference>
<dbReference type="FunFam" id="3.40.50.300:FF:000384">
    <property type="entry name" value="Thymidine kinase"/>
    <property type="match status" value="1"/>
</dbReference>
<dbReference type="EC" id="2.7.1.21" evidence="2 9"/>
<keyword evidence="8 9" id="KW-0067">ATP-binding</keyword>
<dbReference type="KEGG" id="llu:AKJ09_03907"/>
<evidence type="ECO:0000256" key="7">
    <source>
        <dbReference type="ARBA" id="ARBA00022777"/>
    </source>
</evidence>
<keyword evidence="5 9" id="KW-0808">Transferase</keyword>
<keyword evidence="6 9" id="KW-0547">Nucleotide-binding</keyword>
<reference evidence="14 15" key="1">
    <citation type="submission" date="2015-08" db="EMBL/GenBank/DDBJ databases">
        <authorList>
            <person name="Babu N.S."/>
            <person name="Beckwith C.J."/>
            <person name="Beseler K.G."/>
            <person name="Brison A."/>
            <person name="Carone J.V."/>
            <person name="Caskin T.P."/>
            <person name="Diamond M."/>
            <person name="Durham M.E."/>
            <person name="Foxe J.M."/>
            <person name="Go M."/>
            <person name="Henderson B.A."/>
            <person name="Jones I.B."/>
            <person name="McGettigan J.A."/>
            <person name="Micheletti S.J."/>
            <person name="Nasrallah M.E."/>
            <person name="Ortiz D."/>
            <person name="Piller C.R."/>
            <person name="Privatt S.R."/>
            <person name="Schneider S.L."/>
            <person name="Sharp S."/>
            <person name="Smith T.C."/>
            <person name="Stanton J.D."/>
            <person name="Ullery H.E."/>
            <person name="Wilson R.J."/>
            <person name="Serrano M.G."/>
            <person name="Buck G."/>
            <person name="Lee V."/>
            <person name="Wang Y."/>
            <person name="Carvalho R."/>
            <person name="Voegtly L."/>
            <person name="Shi R."/>
            <person name="Duckworth R."/>
            <person name="Johnson A."/>
            <person name="Loviza R."/>
            <person name="Walstead R."/>
            <person name="Shah Z."/>
            <person name="Kiflezghi M."/>
            <person name="Wade K."/>
            <person name="Ball S.L."/>
            <person name="Bradley K.W."/>
            <person name="Asai D.J."/>
            <person name="Bowman C.A."/>
            <person name="Russell D.A."/>
            <person name="Pope W.H."/>
            <person name="Jacobs-Sera D."/>
            <person name="Hendrix R.W."/>
            <person name="Hatfull G.F."/>
        </authorList>
    </citation>
    <scope>NUCLEOTIDE SEQUENCE [LARGE SCALE GENOMIC DNA]</scope>
    <source>
        <strain evidence="14 15">DSM 27648</strain>
    </source>
</reference>
<comment type="catalytic activity">
    <reaction evidence="9 12">
        <text>thymidine + ATP = dTMP + ADP + H(+)</text>
        <dbReference type="Rhea" id="RHEA:19129"/>
        <dbReference type="ChEBI" id="CHEBI:15378"/>
        <dbReference type="ChEBI" id="CHEBI:17748"/>
        <dbReference type="ChEBI" id="CHEBI:30616"/>
        <dbReference type="ChEBI" id="CHEBI:63528"/>
        <dbReference type="ChEBI" id="CHEBI:456216"/>
        <dbReference type="EC" id="2.7.1.21"/>
    </reaction>
</comment>
<dbReference type="GO" id="GO:0008270">
    <property type="term" value="F:zinc ion binding"/>
    <property type="evidence" value="ECO:0007669"/>
    <property type="project" value="UniProtKB-UniRule"/>
</dbReference>
<evidence type="ECO:0000256" key="6">
    <source>
        <dbReference type="ARBA" id="ARBA00022741"/>
    </source>
</evidence>
<evidence type="ECO:0000256" key="12">
    <source>
        <dbReference type="RuleBase" id="RU000544"/>
    </source>
</evidence>
<dbReference type="GO" id="GO:0005829">
    <property type="term" value="C:cytosol"/>
    <property type="evidence" value="ECO:0007669"/>
    <property type="project" value="TreeGrafter"/>
</dbReference>
<feature type="binding site" evidence="9">
    <location>
        <begin position="105"/>
        <end position="108"/>
    </location>
    <ligand>
        <name>ATP</name>
        <dbReference type="ChEBI" id="CHEBI:30616"/>
    </ligand>
</feature>
<evidence type="ECO:0000256" key="3">
    <source>
        <dbReference type="ARBA" id="ARBA00022490"/>
    </source>
</evidence>
<feature type="binding site" evidence="9">
    <location>
        <position position="162"/>
    </location>
    <ligand>
        <name>Zn(2+)</name>
        <dbReference type="ChEBI" id="CHEBI:29105"/>
    </ligand>
</feature>
<dbReference type="InterPro" id="IPR027417">
    <property type="entry name" value="P-loop_NTPase"/>
</dbReference>
<feature type="active site" description="Proton acceptor" evidence="9 10">
    <location>
        <position position="106"/>
    </location>
</feature>
<dbReference type="STRING" id="1391654.AKJ09_03907"/>
<keyword evidence="9" id="KW-0479">Metal-binding</keyword>
<dbReference type="Gene3D" id="3.30.60.20">
    <property type="match status" value="1"/>
</dbReference>
<keyword evidence="7 9" id="KW-0418">Kinase</keyword>
<feature type="binding site" evidence="9">
    <location>
        <begin position="31"/>
        <end position="38"/>
    </location>
    <ligand>
        <name>ATP</name>
        <dbReference type="ChEBI" id="CHEBI:30616"/>
    </ligand>
</feature>
<dbReference type="AlphaFoldDB" id="A0A0K1PUN6"/>
<keyword evidence="15" id="KW-1185">Reference proteome</keyword>
<name>A0A0K1PUN6_9BACT</name>
<dbReference type="PANTHER" id="PTHR11441:SF0">
    <property type="entry name" value="THYMIDINE KINASE, CYTOSOLIC"/>
    <property type="match status" value="1"/>
</dbReference>
<organism evidence="14 15">
    <name type="scientific">Labilithrix luteola</name>
    <dbReference type="NCBI Taxonomy" id="1391654"/>
    <lineage>
        <taxon>Bacteria</taxon>
        <taxon>Pseudomonadati</taxon>
        <taxon>Myxococcota</taxon>
        <taxon>Polyangia</taxon>
        <taxon>Polyangiales</taxon>
        <taxon>Labilitrichaceae</taxon>
        <taxon>Labilithrix</taxon>
    </lineage>
</organism>
<dbReference type="PANTHER" id="PTHR11441">
    <property type="entry name" value="THYMIDINE KINASE"/>
    <property type="match status" value="1"/>
</dbReference>
<dbReference type="GO" id="GO:0005524">
    <property type="term" value="F:ATP binding"/>
    <property type="evidence" value="ECO:0007669"/>
    <property type="project" value="UniProtKB-UniRule"/>
</dbReference>
<protein>
    <recommendedName>
        <fullName evidence="2 9">Thymidine kinase</fullName>
        <ecNumber evidence="2 9">2.7.1.21</ecNumber>
    </recommendedName>
</protein>
<dbReference type="NCBIfam" id="NF003296">
    <property type="entry name" value="PRK04296.1-1"/>
    <property type="match status" value="1"/>
</dbReference>
<evidence type="ECO:0000256" key="9">
    <source>
        <dbReference type="HAMAP-Rule" id="MF_00124"/>
    </source>
</evidence>
<feature type="binding site" evidence="9">
    <location>
        <position position="194"/>
    </location>
    <ligand>
        <name>Zn(2+)</name>
        <dbReference type="ChEBI" id="CHEBI:29105"/>
    </ligand>
</feature>
<evidence type="ECO:0000256" key="2">
    <source>
        <dbReference type="ARBA" id="ARBA00012118"/>
    </source>
</evidence>
<dbReference type="HAMAP" id="MF_00124">
    <property type="entry name" value="Thymidine_kinase"/>
    <property type="match status" value="1"/>
</dbReference>
<feature type="binding site" evidence="9">
    <location>
        <position position="197"/>
    </location>
    <ligand>
        <name>Zn(2+)</name>
        <dbReference type="ChEBI" id="CHEBI:29105"/>
    </ligand>
</feature>
<dbReference type="PATRIC" id="fig|1391654.3.peg.3965"/>
<dbReference type="Pfam" id="PF00265">
    <property type="entry name" value="TK"/>
    <property type="match status" value="1"/>
</dbReference>
<comment type="similarity">
    <text evidence="1 9 13">Belongs to the thymidine kinase family.</text>
</comment>
<evidence type="ECO:0000256" key="11">
    <source>
        <dbReference type="PIRSR" id="PIRSR035805-2"/>
    </source>
</evidence>
<keyword evidence="4 9" id="KW-0237">DNA synthesis</keyword>
<keyword evidence="9" id="KW-0862">Zinc</keyword>
<dbReference type="GO" id="GO:0004797">
    <property type="term" value="F:thymidine kinase activity"/>
    <property type="evidence" value="ECO:0007669"/>
    <property type="project" value="UniProtKB-UniRule"/>
</dbReference>
<evidence type="ECO:0000256" key="8">
    <source>
        <dbReference type="ARBA" id="ARBA00022840"/>
    </source>
</evidence>
<dbReference type="GO" id="GO:0046104">
    <property type="term" value="P:thymidine metabolic process"/>
    <property type="evidence" value="ECO:0007669"/>
    <property type="project" value="TreeGrafter"/>
</dbReference>
<dbReference type="EMBL" id="CP012333">
    <property type="protein sequence ID" value="AKU97243.1"/>
    <property type="molecule type" value="Genomic_DNA"/>
</dbReference>
<keyword evidence="3 9" id="KW-0963">Cytoplasm</keyword>
<evidence type="ECO:0000256" key="1">
    <source>
        <dbReference type="ARBA" id="ARBA00007587"/>
    </source>
</evidence>